<proteinExistence type="predicted"/>
<comment type="caution">
    <text evidence="1">The sequence shown here is derived from an EMBL/GenBank/DDBJ whole genome shotgun (WGS) entry which is preliminary data.</text>
</comment>
<evidence type="ECO:0000313" key="2">
    <source>
        <dbReference type="Proteomes" id="UP001162162"/>
    </source>
</evidence>
<dbReference type="EMBL" id="JAPWTK010000523">
    <property type="protein sequence ID" value="KAJ8938896.1"/>
    <property type="molecule type" value="Genomic_DNA"/>
</dbReference>
<evidence type="ECO:0000313" key="1">
    <source>
        <dbReference type="EMBL" id="KAJ8938896.1"/>
    </source>
</evidence>
<protein>
    <submittedName>
        <fullName evidence="1">Uncharacterized protein</fullName>
    </submittedName>
</protein>
<gene>
    <name evidence="1" type="ORF">NQ318_005993</name>
</gene>
<sequence>MVLLIGIKAVTGQVRTLIGSKTLIPKIPKKLMFGQALLEDVLLEPLDVQKSFLSVYRMLYITQPLYVRQEMKRLGRRVANISTSDVLRAAEDGRRQASL</sequence>
<accession>A0AAV8XLI9</accession>
<dbReference type="AlphaFoldDB" id="A0AAV8XLI9"/>
<organism evidence="1 2">
    <name type="scientific">Aromia moschata</name>
    <dbReference type="NCBI Taxonomy" id="1265417"/>
    <lineage>
        <taxon>Eukaryota</taxon>
        <taxon>Metazoa</taxon>
        <taxon>Ecdysozoa</taxon>
        <taxon>Arthropoda</taxon>
        <taxon>Hexapoda</taxon>
        <taxon>Insecta</taxon>
        <taxon>Pterygota</taxon>
        <taxon>Neoptera</taxon>
        <taxon>Endopterygota</taxon>
        <taxon>Coleoptera</taxon>
        <taxon>Polyphaga</taxon>
        <taxon>Cucujiformia</taxon>
        <taxon>Chrysomeloidea</taxon>
        <taxon>Cerambycidae</taxon>
        <taxon>Cerambycinae</taxon>
        <taxon>Callichromatini</taxon>
        <taxon>Aromia</taxon>
    </lineage>
</organism>
<name>A0AAV8XLI9_9CUCU</name>
<keyword evidence="2" id="KW-1185">Reference proteome</keyword>
<dbReference type="Proteomes" id="UP001162162">
    <property type="component" value="Unassembled WGS sequence"/>
</dbReference>
<reference evidence="1" key="1">
    <citation type="journal article" date="2023" name="Insect Mol. Biol.">
        <title>Genome sequencing provides insights into the evolution of gene families encoding plant cell wall-degrading enzymes in longhorned beetles.</title>
        <authorList>
            <person name="Shin N.R."/>
            <person name="Okamura Y."/>
            <person name="Kirsch R."/>
            <person name="Pauchet Y."/>
        </authorList>
    </citation>
    <scope>NUCLEOTIDE SEQUENCE</scope>
    <source>
        <strain evidence="1">AMC_N1</strain>
    </source>
</reference>